<keyword evidence="2" id="KW-0540">Nuclease</keyword>
<dbReference type="PANTHER" id="PTHR36558">
    <property type="entry name" value="GLR1098 PROTEIN"/>
    <property type="match status" value="1"/>
</dbReference>
<accession>A0AA96YEQ5</accession>
<dbReference type="EMBL" id="CP053540">
    <property type="protein sequence ID" value="WOB45545.1"/>
    <property type="molecule type" value="Genomic_DNA"/>
</dbReference>
<evidence type="ECO:0000259" key="1">
    <source>
        <dbReference type="Pfam" id="PF05685"/>
    </source>
</evidence>
<dbReference type="GO" id="GO:0004519">
    <property type="term" value="F:endonuclease activity"/>
    <property type="evidence" value="ECO:0007669"/>
    <property type="project" value="UniProtKB-KW"/>
</dbReference>
<dbReference type="InterPro" id="IPR012296">
    <property type="entry name" value="Nuclease_put_TT1808"/>
</dbReference>
<evidence type="ECO:0000313" key="2">
    <source>
        <dbReference type="EMBL" id="WOB45545.1"/>
    </source>
</evidence>
<sequence>MQAQEKADYTPEEYLALESDAEERHEYLNGAIVPMVGGTPNHSLIIGNLAAALNFALKRQPYFVFASDQRLWIPQRKIYTYPDVMIVAGALQLQDGRKDTLINPVAIAEVLSNSTQAYDRGEKFKAYRTIPGFQEYVLIDQSSMHVEQYFKTAPRQWIFSEQDGETATLKLNTVPFELAFADLYDKVVFSDTAEQA</sequence>
<dbReference type="InterPro" id="IPR011335">
    <property type="entry name" value="Restrct_endonuc-II-like"/>
</dbReference>
<gene>
    <name evidence="2" type="ORF">HNI00_01275</name>
</gene>
<dbReference type="KEGG" id="tog:HNI00_01275"/>
<dbReference type="InterPro" id="IPR008538">
    <property type="entry name" value="Uma2"/>
</dbReference>
<dbReference type="PANTHER" id="PTHR36558:SF1">
    <property type="entry name" value="RESTRICTION ENDONUCLEASE DOMAIN-CONTAINING PROTEIN-RELATED"/>
    <property type="match status" value="1"/>
</dbReference>
<dbReference type="AlphaFoldDB" id="A0AA96YEQ5"/>
<organism evidence="2">
    <name type="scientific">Thermoleptolyngbya oregonensis NK1-22</name>
    <dbReference type="NCBI Taxonomy" id="2547457"/>
    <lineage>
        <taxon>Bacteria</taxon>
        <taxon>Bacillati</taxon>
        <taxon>Cyanobacteriota</taxon>
        <taxon>Cyanophyceae</taxon>
        <taxon>Oculatellales</taxon>
        <taxon>Oculatellaceae</taxon>
        <taxon>Thermoleptolyngbya</taxon>
    </lineage>
</organism>
<dbReference type="Pfam" id="PF05685">
    <property type="entry name" value="Uma2"/>
    <property type="match status" value="1"/>
</dbReference>
<keyword evidence="2" id="KW-0378">Hydrolase</keyword>
<feature type="domain" description="Putative restriction endonuclease" evidence="1">
    <location>
        <begin position="11"/>
        <end position="178"/>
    </location>
</feature>
<dbReference type="Gene3D" id="3.90.1570.10">
    <property type="entry name" value="tt1808, chain A"/>
    <property type="match status" value="1"/>
</dbReference>
<name>A0AA96YEQ5_9CYAN</name>
<proteinExistence type="predicted"/>
<dbReference type="CDD" id="cd06260">
    <property type="entry name" value="DUF820-like"/>
    <property type="match status" value="1"/>
</dbReference>
<reference evidence="2" key="1">
    <citation type="submission" date="2020-05" db="EMBL/GenBank/DDBJ databases">
        <authorList>
            <person name="Zhu T."/>
            <person name="Keshari N."/>
            <person name="Lu X."/>
        </authorList>
    </citation>
    <scope>NUCLEOTIDE SEQUENCE</scope>
    <source>
        <strain evidence="2">NK1-22</strain>
    </source>
</reference>
<protein>
    <submittedName>
        <fullName evidence="2">Uma2 family endonuclease</fullName>
    </submittedName>
</protein>
<keyword evidence="2" id="KW-0255">Endonuclease</keyword>
<dbReference type="SUPFAM" id="SSF52980">
    <property type="entry name" value="Restriction endonuclease-like"/>
    <property type="match status" value="1"/>
</dbReference>